<feature type="non-terminal residue" evidence="6">
    <location>
        <position position="328"/>
    </location>
</feature>
<evidence type="ECO:0000256" key="5">
    <source>
        <dbReference type="SAM" id="Phobius"/>
    </source>
</evidence>
<keyword evidence="4 5" id="KW-0472">Membrane</keyword>
<dbReference type="GO" id="GO:0022857">
    <property type="term" value="F:transmembrane transporter activity"/>
    <property type="evidence" value="ECO:0007669"/>
    <property type="project" value="InterPro"/>
</dbReference>
<dbReference type="SUPFAM" id="SSF103473">
    <property type="entry name" value="MFS general substrate transporter"/>
    <property type="match status" value="2"/>
</dbReference>
<keyword evidence="2 5" id="KW-0812">Transmembrane</keyword>
<dbReference type="AlphaFoldDB" id="X0SJ51"/>
<evidence type="ECO:0000256" key="3">
    <source>
        <dbReference type="ARBA" id="ARBA00022989"/>
    </source>
</evidence>
<dbReference type="PANTHER" id="PTHR11662:SF399">
    <property type="entry name" value="FI19708P1-RELATED"/>
    <property type="match status" value="1"/>
</dbReference>
<evidence type="ECO:0000256" key="2">
    <source>
        <dbReference type="ARBA" id="ARBA00022692"/>
    </source>
</evidence>
<evidence type="ECO:0000256" key="4">
    <source>
        <dbReference type="ARBA" id="ARBA00023136"/>
    </source>
</evidence>
<sequence length="328" mass="36370">LLITRLGCGLGQAGAYPTSASIISKWVPFRRRGTSSAIVALGGRCGGAIAPVLTAFLIVSFVPADAPVELQPADLLNGPRLCAQIAPAEADEPVSEIPSAGVRVWTLLTVAEQAVFADEAQRFRTLESEVDDDNQAAETLAGRRLTDTNEATVLAALNRLLADPNLYTELDFRSVRLPREALRFLKRRGQGEAPDERESRRFNRFVLEGSFPREIGKLYTQGWRPVMYVYGAAGLFVAALFWIVFRNRPEEHPWCNAQERDLIAADRPAGAPSPHGKPGMVPLKRLLQSRSMWLDCFLQLGTNIGWVFLVTWLPRYLIDVHQVPILER</sequence>
<dbReference type="InterPro" id="IPR050382">
    <property type="entry name" value="MFS_Na/Anion_cotransporter"/>
</dbReference>
<keyword evidence="3 5" id="KW-1133">Transmembrane helix</keyword>
<evidence type="ECO:0000313" key="6">
    <source>
        <dbReference type="EMBL" id="GAF81019.1"/>
    </source>
</evidence>
<feature type="non-terminal residue" evidence="6">
    <location>
        <position position="1"/>
    </location>
</feature>
<organism evidence="6">
    <name type="scientific">marine sediment metagenome</name>
    <dbReference type="NCBI Taxonomy" id="412755"/>
    <lineage>
        <taxon>unclassified sequences</taxon>
        <taxon>metagenomes</taxon>
        <taxon>ecological metagenomes</taxon>
    </lineage>
</organism>
<dbReference type="Gene3D" id="1.20.1250.20">
    <property type="entry name" value="MFS general substrate transporter like domains"/>
    <property type="match status" value="2"/>
</dbReference>
<dbReference type="InterPro" id="IPR036259">
    <property type="entry name" value="MFS_trans_sf"/>
</dbReference>
<proteinExistence type="predicted"/>
<dbReference type="Pfam" id="PF07690">
    <property type="entry name" value="MFS_1"/>
    <property type="match status" value="1"/>
</dbReference>
<dbReference type="EMBL" id="BARS01009890">
    <property type="protein sequence ID" value="GAF81019.1"/>
    <property type="molecule type" value="Genomic_DNA"/>
</dbReference>
<reference evidence="6" key="1">
    <citation type="journal article" date="2014" name="Front. Microbiol.">
        <title>High frequency of phylogenetically diverse reductive dehalogenase-homologous genes in deep subseafloor sedimentary metagenomes.</title>
        <authorList>
            <person name="Kawai M."/>
            <person name="Futagami T."/>
            <person name="Toyoda A."/>
            <person name="Takaki Y."/>
            <person name="Nishi S."/>
            <person name="Hori S."/>
            <person name="Arai W."/>
            <person name="Tsubouchi T."/>
            <person name="Morono Y."/>
            <person name="Uchiyama I."/>
            <person name="Ito T."/>
            <person name="Fujiyama A."/>
            <person name="Inagaki F."/>
            <person name="Takami H."/>
        </authorList>
    </citation>
    <scope>NUCLEOTIDE SEQUENCE</scope>
    <source>
        <strain evidence="6">Expedition CK06-06</strain>
    </source>
</reference>
<accession>X0SJ51</accession>
<gene>
    <name evidence="6" type="ORF">S01H1_18491</name>
</gene>
<comment type="subcellular location">
    <subcellularLocation>
        <location evidence="1">Membrane</location>
        <topology evidence="1">Multi-pass membrane protein</topology>
    </subcellularLocation>
</comment>
<feature type="transmembrane region" description="Helical" evidence="5">
    <location>
        <begin position="227"/>
        <end position="245"/>
    </location>
</feature>
<evidence type="ECO:0000256" key="1">
    <source>
        <dbReference type="ARBA" id="ARBA00004141"/>
    </source>
</evidence>
<dbReference type="InterPro" id="IPR011701">
    <property type="entry name" value="MFS"/>
</dbReference>
<protein>
    <recommendedName>
        <fullName evidence="7">Major facilitator superfamily (MFS) profile domain-containing protein</fullName>
    </recommendedName>
</protein>
<comment type="caution">
    <text evidence="6">The sequence shown here is derived from an EMBL/GenBank/DDBJ whole genome shotgun (WGS) entry which is preliminary data.</text>
</comment>
<name>X0SJ51_9ZZZZ</name>
<evidence type="ECO:0008006" key="7">
    <source>
        <dbReference type="Google" id="ProtNLM"/>
    </source>
</evidence>
<dbReference type="CDD" id="cd06174">
    <property type="entry name" value="MFS"/>
    <property type="match status" value="1"/>
</dbReference>
<dbReference type="GO" id="GO:0016020">
    <property type="term" value="C:membrane"/>
    <property type="evidence" value="ECO:0007669"/>
    <property type="project" value="UniProtKB-SubCell"/>
</dbReference>
<dbReference type="PANTHER" id="PTHR11662">
    <property type="entry name" value="SOLUTE CARRIER FAMILY 17"/>
    <property type="match status" value="1"/>
</dbReference>